<reference evidence="3" key="1">
    <citation type="submission" date="2022-07" db="EMBL/GenBank/DDBJ databases">
        <title>Phylogenomic reconstructions and comparative analyses of Kickxellomycotina fungi.</title>
        <authorList>
            <person name="Reynolds N.K."/>
            <person name="Stajich J.E."/>
            <person name="Barry K."/>
            <person name="Grigoriev I.V."/>
            <person name="Crous P."/>
            <person name="Smith M.E."/>
        </authorList>
    </citation>
    <scope>NUCLEOTIDE SEQUENCE</scope>
    <source>
        <strain evidence="3">RSA 861</strain>
    </source>
</reference>
<feature type="region of interest" description="Disordered" evidence="1">
    <location>
        <begin position="196"/>
        <end position="335"/>
    </location>
</feature>
<feature type="compositionally biased region" description="Polar residues" evidence="1">
    <location>
        <begin position="139"/>
        <end position="152"/>
    </location>
</feature>
<feature type="region of interest" description="Disordered" evidence="1">
    <location>
        <begin position="682"/>
        <end position="705"/>
    </location>
</feature>
<feature type="compositionally biased region" description="Polar residues" evidence="1">
    <location>
        <begin position="253"/>
        <end position="308"/>
    </location>
</feature>
<organism evidence="3 4">
    <name type="scientific">Tieghemiomyces parasiticus</name>
    <dbReference type="NCBI Taxonomy" id="78921"/>
    <lineage>
        <taxon>Eukaryota</taxon>
        <taxon>Fungi</taxon>
        <taxon>Fungi incertae sedis</taxon>
        <taxon>Zoopagomycota</taxon>
        <taxon>Kickxellomycotina</taxon>
        <taxon>Dimargaritomycetes</taxon>
        <taxon>Dimargaritales</taxon>
        <taxon>Dimargaritaceae</taxon>
        <taxon>Tieghemiomyces</taxon>
    </lineage>
</organism>
<name>A0A9W8A7K2_9FUNG</name>
<feature type="transmembrane region" description="Helical" evidence="2">
    <location>
        <begin position="590"/>
        <end position="622"/>
    </location>
</feature>
<feature type="region of interest" description="Disordered" evidence="1">
    <location>
        <begin position="355"/>
        <end position="391"/>
    </location>
</feature>
<dbReference type="OrthoDB" id="5582975at2759"/>
<keyword evidence="2" id="KW-1133">Transmembrane helix</keyword>
<comment type="caution">
    <text evidence="3">The sequence shown here is derived from an EMBL/GenBank/DDBJ whole genome shotgun (WGS) entry which is preliminary data.</text>
</comment>
<keyword evidence="4" id="KW-1185">Reference proteome</keyword>
<proteinExistence type="predicted"/>
<evidence type="ECO:0000256" key="2">
    <source>
        <dbReference type="SAM" id="Phobius"/>
    </source>
</evidence>
<protein>
    <submittedName>
        <fullName evidence="3">Uncharacterized protein</fullName>
    </submittedName>
</protein>
<evidence type="ECO:0000313" key="4">
    <source>
        <dbReference type="Proteomes" id="UP001150569"/>
    </source>
</evidence>
<dbReference type="AlphaFoldDB" id="A0A9W8A7K2"/>
<evidence type="ECO:0000256" key="1">
    <source>
        <dbReference type="SAM" id="MobiDB-lite"/>
    </source>
</evidence>
<feature type="transmembrane region" description="Helical" evidence="2">
    <location>
        <begin position="493"/>
        <end position="514"/>
    </location>
</feature>
<feature type="transmembrane region" description="Helical" evidence="2">
    <location>
        <begin position="534"/>
        <end position="556"/>
    </location>
</feature>
<feature type="region of interest" description="Disordered" evidence="1">
    <location>
        <begin position="134"/>
        <end position="174"/>
    </location>
</feature>
<accession>A0A9W8A7K2</accession>
<gene>
    <name evidence="3" type="ORF">IWQ60_004852</name>
</gene>
<evidence type="ECO:0000313" key="3">
    <source>
        <dbReference type="EMBL" id="KAJ1924992.1"/>
    </source>
</evidence>
<feature type="compositionally biased region" description="Low complexity" evidence="1">
    <location>
        <begin position="1"/>
        <end position="17"/>
    </location>
</feature>
<feature type="region of interest" description="Disordered" evidence="1">
    <location>
        <begin position="1"/>
        <end position="55"/>
    </location>
</feature>
<feature type="compositionally biased region" description="Polar residues" evidence="1">
    <location>
        <begin position="45"/>
        <end position="55"/>
    </location>
</feature>
<keyword evidence="2" id="KW-0812">Transmembrane</keyword>
<sequence>MYDKVSSSYEQSSGYQSPTPSGTGTGPYMTPSSSPGPRHRYSDPSVGSQPTRHSPLANSVFTASELSECDTDYDSAAASVATNHLGLHTHYISRTAVPLHPSFRSPLGFDESHGPASRPRVYSVSRVESAPRLFVPGQHLQQPSFANPSPTLSGYRKKLPTPPPPPAGDLSYGRSGQRAVSMYASVSADPRIGGAVSAMANHHPPTNDPHAMVPAPSPAPMADNHTWRRDAPLPSSSPPDVMRPSHGRHVRRASSNYDPSQGPSEATASSSFLYKVTNSPPRDSVLSDNSRPSPRSTSYPLTSTPVQEDSSRDSPSPPRPRSTYPALPPTPTTFESTVVGIPHSFATNLGASTLSAPSDAPSFIDSLHKSHRPPGVPKKNPREPWKTTSPVGATMHVNSDSMLEGVSATSTFLMPLRSDTSGVDDTASVRQFNDAKDRILRSQLNRTYLLVPNTVITLATTILLAVIVGVFAAGADFRPLAPKPAPARLDLSAGWEIGYLVLSSTSLLVSLIRLGEGYQSHFEYRIPSPRRLQVMAALDFGLALFWGIIPSVVLFVETAAPGSGLRANACRYISAYDFQWLSKSPDHMNLPLICTLTTLAACLGYAATTAHLVSGVYSVWLMKLVWGIRSFRRHRYLRLGPSLNMPCGPSASGGGGGDGGAVAGPVGSVRDVWRALCGKLSSNGSSSAAVRPHKERPLLPSKPGYLHPSEALDDGVEIEPLSVDEGNRQGERYHSNYSVRTERHTPVGAMGRVRHWSSMAAQAWF</sequence>
<feature type="compositionally biased region" description="Pro residues" evidence="1">
    <location>
        <begin position="315"/>
        <end position="331"/>
    </location>
</feature>
<feature type="transmembrane region" description="Helical" evidence="2">
    <location>
        <begin position="448"/>
        <end position="473"/>
    </location>
</feature>
<keyword evidence="2" id="KW-0472">Membrane</keyword>
<dbReference type="Proteomes" id="UP001150569">
    <property type="component" value="Unassembled WGS sequence"/>
</dbReference>
<dbReference type="EMBL" id="JANBPT010000244">
    <property type="protein sequence ID" value="KAJ1924992.1"/>
    <property type="molecule type" value="Genomic_DNA"/>
</dbReference>